<evidence type="ECO:0000256" key="1">
    <source>
        <dbReference type="ARBA" id="ARBA00001933"/>
    </source>
</evidence>
<dbReference type="PANTHER" id="PTHR42743">
    <property type="entry name" value="AMINO-ACID AMINOTRANSFERASE"/>
    <property type="match status" value="1"/>
</dbReference>
<dbReference type="EMBL" id="JAQAGZ010000043">
    <property type="protein sequence ID" value="MCZ8517597.1"/>
    <property type="molecule type" value="Genomic_DNA"/>
</dbReference>
<organism evidence="6 7">
    <name type="scientific">Paenibacillus gyeongsangnamensis</name>
    <dbReference type="NCBI Taxonomy" id="3388067"/>
    <lineage>
        <taxon>Bacteria</taxon>
        <taxon>Bacillati</taxon>
        <taxon>Bacillota</taxon>
        <taxon>Bacilli</taxon>
        <taxon>Bacillales</taxon>
        <taxon>Paenibacillaceae</taxon>
        <taxon>Paenibacillus</taxon>
    </lineage>
</organism>
<dbReference type="CDD" id="cd00449">
    <property type="entry name" value="PLPDE_IV"/>
    <property type="match status" value="1"/>
</dbReference>
<dbReference type="InterPro" id="IPR018300">
    <property type="entry name" value="Aminotrans_IV_CS"/>
</dbReference>
<comment type="cofactor">
    <cofactor evidence="1 5">
        <name>pyridoxal 5'-phosphate</name>
        <dbReference type="ChEBI" id="CHEBI:597326"/>
    </cofactor>
</comment>
<dbReference type="Gene3D" id="3.20.10.10">
    <property type="entry name" value="D-amino Acid Aminotransferase, subunit A, domain 2"/>
    <property type="match status" value="1"/>
</dbReference>
<evidence type="ECO:0000256" key="2">
    <source>
        <dbReference type="ARBA" id="ARBA00009320"/>
    </source>
</evidence>
<dbReference type="EC" id="4.1.3.38" evidence="6"/>
<dbReference type="InterPro" id="IPR043131">
    <property type="entry name" value="BCAT-like_N"/>
</dbReference>
<dbReference type="Gene3D" id="3.30.470.10">
    <property type="match status" value="1"/>
</dbReference>
<dbReference type="Proteomes" id="UP001527882">
    <property type="component" value="Unassembled WGS sequence"/>
</dbReference>
<dbReference type="RefSeq" id="WP_269886124.1">
    <property type="nucleotide sequence ID" value="NZ_JAQAGZ010000043.1"/>
</dbReference>
<dbReference type="NCBIfam" id="NF005800">
    <property type="entry name" value="PRK07650.1"/>
    <property type="match status" value="1"/>
</dbReference>
<dbReference type="InterPro" id="IPR036038">
    <property type="entry name" value="Aminotransferase-like"/>
</dbReference>
<comment type="caution">
    <text evidence="6">The sequence shown here is derived from an EMBL/GenBank/DDBJ whole genome shotgun (WGS) entry which is preliminary data.</text>
</comment>
<comment type="similarity">
    <text evidence="2 4">Belongs to the class-IV pyridoxal-phosphate-dependent aminotransferase family.</text>
</comment>
<dbReference type="InterPro" id="IPR043132">
    <property type="entry name" value="BCAT-like_C"/>
</dbReference>
<evidence type="ECO:0000313" key="6">
    <source>
        <dbReference type="EMBL" id="MCZ8517597.1"/>
    </source>
</evidence>
<dbReference type="PROSITE" id="PS00770">
    <property type="entry name" value="AA_TRANSFER_CLASS_4"/>
    <property type="match status" value="1"/>
</dbReference>
<reference evidence="6 7" key="1">
    <citation type="submission" date="2022-12" db="EMBL/GenBank/DDBJ databases">
        <title>Draft genome sequence of Paenibacillus sp. dW9.</title>
        <authorList>
            <person name="Choi E.-W."/>
            <person name="Kim D.-U."/>
        </authorList>
    </citation>
    <scope>NUCLEOTIDE SEQUENCE [LARGE SCALE GENOMIC DNA]</scope>
    <source>
        <strain evidence="7">dW9</strain>
    </source>
</reference>
<proteinExistence type="inferred from homology"/>
<accession>A0ABT4QLB0</accession>
<dbReference type="GO" id="GO:0008696">
    <property type="term" value="F:4-amino-4-deoxychorismate lyase activity"/>
    <property type="evidence" value="ECO:0007669"/>
    <property type="project" value="UniProtKB-EC"/>
</dbReference>
<keyword evidence="3 5" id="KW-0663">Pyridoxal phosphate</keyword>
<keyword evidence="7" id="KW-1185">Reference proteome</keyword>
<evidence type="ECO:0000256" key="5">
    <source>
        <dbReference type="RuleBase" id="RU004516"/>
    </source>
</evidence>
<protein>
    <submittedName>
        <fullName evidence="6">Aminodeoxychorismate lyase</fullName>
        <ecNumber evidence="6">4.1.3.38</ecNumber>
    </submittedName>
</protein>
<dbReference type="InterPro" id="IPR001544">
    <property type="entry name" value="Aminotrans_IV"/>
</dbReference>
<evidence type="ECO:0000313" key="7">
    <source>
        <dbReference type="Proteomes" id="UP001527882"/>
    </source>
</evidence>
<dbReference type="SUPFAM" id="SSF56752">
    <property type="entry name" value="D-aminoacid aminotransferase-like PLP-dependent enzymes"/>
    <property type="match status" value="1"/>
</dbReference>
<dbReference type="Pfam" id="PF01063">
    <property type="entry name" value="Aminotran_4"/>
    <property type="match status" value="1"/>
</dbReference>
<evidence type="ECO:0000256" key="4">
    <source>
        <dbReference type="RuleBase" id="RU004106"/>
    </source>
</evidence>
<gene>
    <name evidence="6" type="primary">pabC</name>
    <name evidence="6" type="ORF">O9H85_35750</name>
</gene>
<sequence length="292" mass="32598">MNIYLNGSIIEEQQAVVSVYDHGFLYGMGLFETFRTYGGKAFLLDRHLERLAEGCRELAIRYSPDEEELRGVIESLLQSNGLADAYFRLTVTAGADMLGLPSGDYEHPQIVIYVKPLPAPQRGLEREGKPLQLLELRRNTPEGGLRLKSLHYMNNILAKREMRRYPSSALGAEGLFLSREGYLAEGIVSNLFFLRGNGLYTPSLETGILPGITRRYVMELAAEAGLTVEEGLYRWSDLEQADEVFMTNSIQEIVHASRLMDTQGGVRNVGSGMAGLKTAELLSRYRRAAGRN</sequence>
<dbReference type="PANTHER" id="PTHR42743:SF11">
    <property type="entry name" value="AMINODEOXYCHORISMATE LYASE"/>
    <property type="match status" value="1"/>
</dbReference>
<name>A0ABT4QLB0_9BACL</name>
<evidence type="ECO:0000256" key="3">
    <source>
        <dbReference type="ARBA" id="ARBA00022898"/>
    </source>
</evidence>
<dbReference type="InterPro" id="IPR050571">
    <property type="entry name" value="Class-IV_PLP-Dep_Aminotrnsfr"/>
</dbReference>
<keyword evidence="6" id="KW-0456">Lyase</keyword>